<dbReference type="SUPFAM" id="SSF52540">
    <property type="entry name" value="P-loop containing nucleoside triphosphate hydrolases"/>
    <property type="match status" value="1"/>
</dbReference>
<keyword evidence="4" id="KW-0067">ATP-binding</keyword>
<dbReference type="STRING" id="29172.A0A0D8XVF3"/>
<evidence type="ECO:0000256" key="2">
    <source>
        <dbReference type="ARBA" id="ARBA00022737"/>
    </source>
</evidence>
<dbReference type="GO" id="GO:0140359">
    <property type="term" value="F:ABC-type transporter activity"/>
    <property type="evidence" value="ECO:0007669"/>
    <property type="project" value="InterPro"/>
</dbReference>
<evidence type="ECO:0000259" key="3">
    <source>
        <dbReference type="PROSITE" id="PS50893"/>
    </source>
</evidence>
<dbReference type="EMBL" id="KN716294">
    <property type="protein sequence ID" value="KJH47744.1"/>
    <property type="molecule type" value="Genomic_DNA"/>
</dbReference>
<dbReference type="GO" id="GO:0005319">
    <property type="term" value="F:lipid transporter activity"/>
    <property type="evidence" value="ECO:0007669"/>
    <property type="project" value="TreeGrafter"/>
</dbReference>
<proteinExistence type="predicted"/>
<reference evidence="5" key="2">
    <citation type="journal article" date="2016" name="Sci. Rep.">
        <title>Dictyocaulus viviparus genome, variome and transcriptome elucidate lungworm biology and support future intervention.</title>
        <authorList>
            <person name="McNulty S.N."/>
            <person name="Strube C."/>
            <person name="Rosa B.A."/>
            <person name="Martin J.C."/>
            <person name="Tyagi R."/>
            <person name="Choi Y.J."/>
            <person name="Wang Q."/>
            <person name="Hallsworth Pepin K."/>
            <person name="Zhang X."/>
            <person name="Ozersky P."/>
            <person name="Wilson R.K."/>
            <person name="Sternberg P.W."/>
            <person name="Gasser R.B."/>
            <person name="Mitreva M."/>
        </authorList>
    </citation>
    <scope>NUCLEOTIDE SEQUENCE [LARGE SCALE GENOMIC DNA]</scope>
    <source>
        <strain evidence="5">HannoverDv2000</strain>
    </source>
</reference>
<dbReference type="InterPro" id="IPR027417">
    <property type="entry name" value="P-loop_NTPase"/>
</dbReference>
<evidence type="ECO:0000313" key="4">
    <source>
        <dbReference type="EMBL" id="KJH47744.1"/>
    </source>
</evidence>
<dbReference type="InterPro" id="IPR003439">
    <property type="entry name" value="ABC_transporter-like_ATP-bd"/>
</dbReference>
<dbReference type="Pfam" id="PF00005">
    <property type="entry name" value="ABC_tran"/>
    <property type="match status" value="1"/>
</dbReference>
<dbReference type="InterPro" id="IPR026082">
    <property type="entry name" value="ABCA"/>
</dbReference>
<dbReference type="AlphaFoldDB" id="A0A0D8XVF3"/>
<feature type="domain" description="ABC transporter" evidence="3">
    <location>
        <begin position="3"/>
        <end position="230"/>
    </location>
</feature>
<dbReference type="GO" id="GO:0016887">
    <property type="term" value="F:ATP hydrolysis activity"/>
    <property type="evidence" value="ECO:0007669"/>
    <property type="project" value="InterPro"/>
</dbReference>
<name>A0A0D8XVF3_DICVI</name>
<evidence type="ECO:0000313" key="5">
    <source>
        <dbReference type="Proteomes" id="UP000053766"/>
    </source>
</evidence>
<sequence>MEGAAYSLSPSACSFLLLSSAKRAFRKTDAVQSVNGAGKTSTFRVLSGQQVAERGSVFYGRTLLNPRSDAFSRIGYCPQFDALYDELTAREHLELLGRIHGYTSDSLDKVVEHLLETFDLLHYSNTKTAFFSGGTKRKLLMAQALIGDPHLLLLDEPTTGMDPNSRLYLWEAVNSFVRRGNAVVLTTHSIPESEALCGKLAIMEKSLVKEKFTEAFPKAVLVEDHANTLHFELPPPCILSELFEFTPLNVQEYVLSFSISQNTLEQAFMSFVREQADPGKVSRSVYSISTGDVCAVASTATEWSATEMSCRKSFTSTASSSSCNSRSRYWKIMKPNTEERDQKSSN</sequence>
<keyword evidence="5" id="KW-1185">Reference proteome</keyword>
<accession>A0A0D8XVF3</accession>
<dbReference type="GO" id="GO:0016020">
    <property type="term" value="C:membrane"/>
    <property type="evidence" value="ECO:0007669"/>
    <property type="project" value="InterPro"/>
</dbReference>
<keyword evidence="2" id="KW-0677">Repeat</keyword>
<dbReference type="PANTHER" id="PTHR19229">
    <property type="entry name" value="ATP-BINDING CASSETTE TRANSPORTER SUBFAMILY A ABCA"/>
    <property type="match status" value="1"/>
</dbReference>
<gene>
    <name evidence="4" type="ORF">DICVIV_06153</name>
</gene>
<organism evidence="4 5">
    <name type="scientific">Dictyocaulus viviparus</name>
    <name type="common">Bovine lungworm</name>
    <dbReference type="NCBI Taxonomy" id="29172"/>
    <lineage>
        <taxon>Eukaryota</taxon>
        <taxon>Metazoa</taxon>
        <taxon>Ecdysozoa</taxon>
        <taxon>Nematoda</taxon>
        <taxon>Chromadorea</taxon>
        <taxon>Rhabditida</taxon>
        <taxon>Rhabditina</taxon>
        <taxon>Rhabditomorpha</taxon>
        <taxon>Strongyloidea</taxon>
        <taxon>Metastrongylidae</taxon>
        <taxon>Dictyocaulus</taxon>
    </lineage>
</organism>
<dbReference type="PANTHER" id="PTHR19229:SF36">
    <property type="entry name" value="ATP-BINDING CASSETTE SUB-FAMILY A MEMBER 2"/>
    <property type="match status" value="1"/>
</dbReference>
<protein>
    <submittedName>
        <fullName evidence="4">ABC transporter, ATP-binding protein</fullName>
    </submittedName>
</protein>
<reference evidence="4 5" key="1">
    <citation type="submission" date="2013-11" db="EMBL/GenBank/DDBJ databases">
        <title>Draft genome of the bovine lungworm Dictyocaulus viviparus.</title>
        <authorList>
            <person name="Mitreva M."/>
        </authorList>
    </citation>
    <scope>NUCLEOTIDE SEQUENCE [LARGE SCALE GENOMIC DNA]</scope>
    <source>
        <strain evidence="4 5">HannoverDv2000</strain>
    </source>
</reference>
<keyword evidence="1" id="KW-0813">Transport</keyword>
<dbReference type="Proteomes" id="UP000053766">
    <property type="component" value="Unassembled WGS sequence"/>
</dbReference>
<dbReference type="GO" id="GO:0005524">
    <property type="term" value="F:ATP binding"/>
    <property type="evidence" value="ECO:0007669"/>
    <property type="project" value="UniProtKB-KW"/>
</dbReference>
<keyword evidence="4" id="KW-0547">Nucleotide-binding</keyword>
<dbReference type="PROSITE" id="PS50893">
    <property type="entry name" value="ABC_TRANSPORTER_2"/>
    <property type="match status" value="1"/>
</dbReference>
<evidence type="ECO:0000256" key="1">
    <source>
        <dbReference type="ARBA" id="ARBA00022448"/>
    </source>
</evidence>
<dbReference type="OrthoDB" id="8061355at2759"/>
<dbReference type="Gene3D" id="3.40.50.300">
    <property type="entry name" value="P-loop containing nucleotide triphosphate hydrolases"/>
    <property type="match status" value="1"/>
</dbReference>